<feature type="transmembrane region" description="Helical" evidence="2">
    <location>
        <begin position="97"/>
        <end position="118"/>
    </location>
</feature>
<dbReference type="EMBL" id="JABANP010000154">
    <property type="protein sequence ID" value="KAF4688349.1"/>
    <property type="molecule type" value="Genomic_DNA"/>
</dbReference>
<dbReference type="Proteomes" id="UP000541610">
    <property type="component" value="Unassembled WGS sequence"/>
</dbReference>
<keyword evidence="2" id="KW-0812">Transmembrane</keyword>
<evidence type="ECO:0000313" key="3">
    <source>
        <dbReference type="EMBL" id="KAF4688349.1"/>
    </source>
</evidence>
<feature type="region of interest" description="Disordered" evidence="1">
    <location>
        <begin position="136"/>
        <end position="157"/>
    </location>
</feature>
<dbReference type="Proteomes" id="UP000574390">
    <property type="component" value="Unassembled WGS sequence"/>
</dbReference>
<gene>
    <name evidence="3" type="ORF">FOZ60_002881</name>
    <name evidence="4" type="ORF">FOZ62_022703</name>
</gene>
<feature type="compositionally biased region" description="Acidic residues" evidence="1">
    <location>
        <begin position="140"/>
        <end position="157"/>
    </location>
</feature>
<sequence length="157" mass="16670">MDNPFNPSPVVYGAIRGAAAAVASSSPTEVVPSVNPPRPMPGFLGHLEVVLDDIGEALQGVVFTSMDPTAEPTSEISGNNSSGAGDLLGGLFSTTELIASMGGLIVTFILVCVMDRLAKRCRHWATAKVVAKLVPTQQPQEEEEDQQEESEVDYYVH</sequence>
<keyword evidence="2" id="KW-1133">Transmembrane helix</keyword>
<dbReference type="OrthoDB" id="461361at2759"/>
<evidence type="ECO:0000313" key="6">
    <source>
        <dbReference type="Proteomes" id="UP000574390"/>
    </source>
</evidence>
<proteinExistence type="predicted"/>
<reference evidence="5 6" key="1">
    <citation type="submission" date="2020-04" db="EMBL/GenBank/DDBJ databases">
        <title>Perkinsus olseni comparative genomics.</title>
        <authorList>
            <person name="Bogema D.R."/>
        </authorList>
    </citation>
    <scope>NUCLEOTIDE SEQUENCE [LARGE SCALE GENOMIC DNA]</scope>
    <source>
        <strain evidence="3">00978-12</strain>
        <strain evidence="4">ATCC PRA-205</strain>
    </source>
</reference>
<dbReference type="EMBL" id="JABANM010031714">
    <property type="protein sequence ID" value="KAF4704116.1"/>
    <property type="molecule type" value="Genomic_DNA"/>
</dbReference>
<protein>
    <submittedName>
        <fullName evidence="3">Uncharacterized protein</fullName>
    </submittedName>
</protein>
<evidence type="ECO:0000313" key="5">
    <source>
        <dbReference type="Proteomes" id="UP000541610"/>
    </source>
</evidence>
<evidence type="ECO:0000313" key="4">
    <source>
        <dbReference type="EMBL" id="KAF4704116.1"/>
    </source>
</evidence>
<accession>A0A7J6NWU3</accession>
<organism evidence="3 5">
    <name type="scientific">Perkinsus olseni</name>
    <name type="common">Perkinsus atlanticus</name>
    <dbReference type="NCBI Taxonomy" id="32597"/>
    <lineage>
        <taxon>Eukaryota</taxon>
        <taxon>Sar</taxon>
        <taxon>Alveolata</taxon>
        <taxon>Perkinsozoa</taxon>
        <taxon>Perkinsea</taxon>
        <taxon>Perkinsida</taxon>
        <taxon>Perkinsidae</taxon>
        <taxon>Perkinsus</taxon>
    </lineage>
</organism>
<evidence type="ECO:0000256" key="2">
    <source>
        <dbReference type="SAM" id="Phobius"/>
    </source>
</evidence>
<evidence type="ECO:0000256" key="1">
    <source>
        <dbReference type="SAM" id="MobiDB-lite"/>
    </source>
</evidence>
<keyword evidence="2" id="KW-0472">Membrane</keyword>
<dbReference type="AlphaFoldDB" id="A0A7J6NWU3"/>
<comment type="caution">
    <text evidence="3">The sequence shown here is derived from an EMBL/GenBank/DDBJ whole genome shotgun (WGS) entry which is preliminary data.</text>
</comment>
<name>A0A7J6NWU3_PEROL</name>